<organism evidence="1 2">
    <name type="scientific">Racocetra fulgida</name>
    <dbReference type="NCBI Taxonomy" id="60492"/>
    <lineage>
        <taxon>Eukaryota</taxon>
        <taxon>Fungi</taxon>
        <taxon>Fungi incertae sedis</taxon>
        <taxon>Mucoromycota</taxon>
        <taxon>Glomeromycotina</taxon>
        <taxon>Glomeromycetes</taxon>
        <taxon>Diversisporales</taxon>
        <taxon>Gigasporaceae</taxon>
        <taxon>Racocetra</taxon>
    </lineage>
</organism>
<keyword evidence="2" id="KW-1185">Reference proteome</keyword>
<accession>A0A9N9NDW6</accession>
<feature type="non-terminal residue" evidence="1">
    <location>
        <position position="98"/>
    </location>
</feature>
<dbReference type="Proteomes" id="UP000789396">
    <property type="component" value="Unassembled WGS sequence"/>
</dbReference>
<protein>
    <submittedName>
        <fullName evidence="1">12155_t:CDS:1</fullName>
    </submittedName>
</protein>
<name>A0A9N9NDW6_9GLOM</name>
<feature type="non-terminal residue" evidence="1">
    <location>
        <position position="1"/>
    </location>
</feature>
<gene>
    <name evidence="1" type="ORF">RFULGI_LOCUS11625</name>
</gene>
<comment type="caution">
    <text evidence="1">The sequence shown here is derived from an EMBL/GenBank/DDBJ whole genome shotgun (WGS) entry which is preliminary data.</text>
</comment>
<sequence>LKIAKDQREETITGTPIDYAILFKKCWSSNPDLRPALKYILPELERLSNRETVKFITNVIDNEKKATQSIFNTSTYSENPVLLNDSGISLENIPALSQ</sequence>
<dbReference type="EMBL" id="CAJVPZ010025763">
    <property type="protein sequence ID" value="CAG8723538.1"/>
    <property type="molecule type" value="Genomic_DNA"/>
</dbReference>
<reference evidence="1" key="1">
    <citation type="submission" date="2021-06" db="EMBL/GenBank/DDBJ databases">
        <authorList>
            <person name="Kallberg Y."/>
            <person name="Tangrot J."/>
            <person name="Rosling A."/>
        </authorList>
    </citation>
    <scope>NUCLEOTIDE SEQUENCE</scope>
    <source>
        <strain evidence="1">IN212</strain>
    </source>
</reference>
<evidence type="ECO:0000313" key="1">
    <source>
        <dbReference type="EMBL" id="CAG8723538.1"/>
    </source>
</evidence>
<evidence type="ECO:0000313" key="2">
    <source>
        <dbReference type="Proteomes" id="UP000789396"/>
    </source>
</evidence>
<dbReference type="AlphaFoldDB" id="A0A9N9NDW6"/>
<proteinExistence type="predicted"/>
<dbReference type="OrthoDB" id="2448836at2759"/>